<dbReference type="SUPFAM" id="SSF54373">
    <property type="entry name" value="FAD-linked reductases, C-terminal domain"/>
    <property type="match status" value="1"/>
</dbReference>
<dbReference type="InterPro" id="IPR027417">
    <property type="entry name" value="P-loop_NTPase"/>
</dbReference>
<dbReference type="InterPro" id="IPR006073">
    <property type="entry name" value="GTP-bd"/>
</dbReference>
<comment type="cofactor">
    <cofactor evidence="1">
        <name>FAD</name>
        <dbReference type="ChEBI" id="CHEBI:57692"/>
    </cofactor>
</comment>
<dbReference type="GO" id="GO:0046592">
    <property type="term" value="F:polyamine oxidase activity"/>
    <property type="evidence" value="ECO:0007669"/>
    <property type="project" value="TreeGrafter"/>
</dbReference>
<dbReference type="Gene3D" id="3.40.50.300">
    <property type="entry name" value="P-loop containing nucleotide triphosphate hydrolases"/>
    <property type="match status" value="1"/>
</dbReference>
<dbReference type="InterPro" id="IPR036188">
    <property type="entry name" value="FAD/NAD-bd_sf"/>
</dbReference>
<dbReference type="FunFam" id="3.40.50.300:FF:000876">
    <property type="entry name" value="Mitochondrial GTPase 1"/>
    <property type="match status" value="1"/>
</dbReference>
<evidence type="ECO:0000259" key="10">
    <source>
        <dbReference type="Pfam" id="PF01593"/>
    </source>
</evidence>
<evidence type="ECO:0000256" key="5">
    <source>
        <dbReference type="ARBA" id="ARBA00022630"/>
    </source>
</evidence>
<evidence type="ECO:0000256" key="6">
    <source>
        <dbReference type="ARBA" id="ARBA00022741"/>
    </source>
</evidence>
<keyword evidence="9" id="KW-0342">GTP-binding</keyword>
<evidence type="ECO:0000256" key="3">
    <source>
        <dbReference type="ARBA" id="ARBA00005995"/>
    </source>
</evidence>
<dbReference type="CDD" id="cd01856">
    <property type="entry name" value="YlqF"/>
    <property type="match status" value="1"/>
</dbReference>
<dbReference type="InterPro" id="IPR050281">
    <property type="entry name" value="Flavin_monoamine_oxidase"/>
</dbReference>
<keyword evidence="8" id="KW-0560">Oxidoreductase</keyword>
<evidence type="ECO:0000313" key="13">
    <source>
        <dbReference type="Proteomes" id="UP001460270"/>
    </source>
</evidence>
<feature type="domain" description="G" evidence="11">
    <location>
        <begin position="643"/>
        <end position="720"/>
    </location>
</feature>
<evidence type="ECO:0000256" key="1">
    <source>
        <dbReference type="ARBA" id="ARBA00001974"/>
    </source>
</evidence>
<reference evidence="13" key="1">
    <citation type="submission" date="2024-04" db="EMBL/GenBank/DDBJ databases">
        <title>Salinicola lusitanus LLJ914,a marine bacterium isolated from the Okinawa Trough.</title>
        <authorList>
            <person name="Li J."/>
        </authorList>
    </citation>
    <scope>NUCLEOTIDE SEQUENCE [LARGE SCALE GENOMIC DNA]</scope>
</reference>
<dbReference type="GO" id="GO:0005737">
    <property type="term" value="C:cytoplasm"/>
    <property type="evidence" value="ECO:0007669"/>
    <property type="project" value="UniProtKB-SubCell"/>
</dbReference>
<dbReference type="EMBL" id="JBBPFD010000004">
    <property type="protein sequence ID" value="KAK7930801.1"/>
    <property type="molecule type" value="Genomic_DNA"/>
</dbReference>
<evidence type="ECO:0000259" key="11">
    <source>
        <dbReference type="Pfam" id="PF01926"/>
    </source>
</evidence>
<sequence>MDPPQTDHAHPGASVVIVGSGVAGVCAAIRLTEAGFRHVRVLEATGRSGGRIRTGALGDNIIEIGANWIHGPSEENPVFCLARQYGLLDPEALTPENQAMDVGGHPPWVPIFLTSSGRRLNAELVVPLQMSCLEILDESSSFEGKAEPFDSVGKFIQSKVTEKWKDADAATKSLGFSVISNILKVECLGLGAFSLYKTLPGLDCTFPKGYEGLIKNLLSELPPNTVTYNCPVRCIEWNNTEAENPVVVECEDGQRITADHVIVTVSLGYLKKKHSTMFRPPLPFHKLHSIQRQGFGTNNKIFVEFDSPWWDADCEIIYFLWEDENAMVDQASNIPSMWIKKLFGFTVLKPTERYGHLLCGWIAGHESEYMETLSDQEVTQAVTQLVRQFTGNPVLTPKRVLRSQWFHDPWSCGSYSFPGIGSSSQDIANLGEPLPSTGPKPLQVLFAGEATHPCFYSTVHGALLSGQREADRLISHYSVTPASPVIVQDELYKALGNVSFRSAFDFGGRDVAHWFPGHMAKGLKQMRASMKNVDCVIEIHDARISSHRSTSVFIICHFINPVFRETLDVRPHLLVLNKMDLADMSQKQRIQNQLHRNGIQKVLFTDCLKQRDENVKKLIPKVMGILENSPRFNRDENLDYCLMVIGVPNVGKSSLINSLRRTYLKKGRASRVGGEPGITKAVLTKIQVCERPIMHLLDTPGVLPPKINDVETGMKLAYVARDYVERYELQEPCDDIQNVLKRIAVKLGKTQRVKAITGVGNVTITVPNYSAAAYDFIRAFRKGDLGRVMLD</sequence>
<keyword evidence="13" id="KW-1185">Reference proteome</keyword>
<evidence type="ECO:0000313" key="12">
    <source>
        <dbReference type="EMBL" id="KAK7930801.1"/>
    </source>
</evidence>
<dbReference type="Gene3D" id="3.50.50.60">
    <property type="entry name" value="FAD/NAD(P)-binding domain"/>
    <property type="match status" value="1"/>
</dbReference>
<keyword evidence="4" id="KW-0963">Cytoplasm</keyword>
<evidence type="ECO:0000256" key="4">
    <source>
        <dbReference type="ARBA" id="ARBA00022490"/>
    </source>
</evidence>
<dbReference type="Gene3D" id="1.10.1580.10">
    <property type="match status" value="1"/>
</dbReference>
<keyword evidence="6" id="KW-0547">Nucleotide-binding</keyword>
<evidence type="ECO:0008006" key="14">
    <source>
        <dbReference type="Google" id="ProtNLM"/>
    </source>
</evidence>
<dbReference type="Pfam" id="PF01593">
    <property type="entry name" value="Amino_oxidase"/>
    <property type="match status" value="1"/>
</dbReference>
<dbReference type="Proteomes" id="UP001460270">
    <property type="component" value="Unassembled WGS sequence"/>
</dbReference>
<evidence type="ECO:0000256" key="9">
    <source>
        <dbReference type="ARBA" id="ARBA00023134"/>
    </source>
</evidence>
<comment type="caution">
    <text evidence="12">The sequence shown here is derived from an EMBL/GenBank/DDBJ whole genome shotgun (WGS) entry which is preliminary data.</text>
</comment>
<dbReference type="Gene3D" id="3.90.660.10">
    <property type="match status" value="1"/>
</dbReference>
<dbReference type="GO" id="GO:0046203">
    <property type="term" value="P:spermidine catabolic process"/>
    <property type="evidence" value="ECO:0007669"/>
    <property type="project" value="TreeGrafter"/>
</dbReference>
<keyword evidence="7" id="KW-0274">FAD</keyword>
<proteinExistence type="inferred from homology"/>
<dbReference type="AlphaFoldDB" id="A0AAW0PPM5"/>
<accession>A0AAW0PPM5</accession>
<comment type="similarity">
    <text evidence="3">Belongs to the flavin monoamine oxidase family.</text>
</comment>
<name>A0AAW0PPM5_9GOBI</name>
<evidence type="ECO:0000256" key="2">
    <source>
        <dbReference type="ARBA" id="ARBA00004496"/>
    </source>
</evidence>
<dbReference type="GO" id="GO:0005525">
    <property type="term" value="F:GTP binding"/>
    <property type="evidence" value="ECO:0007669"/>
    <property type="project" value="UniProtKB-KW"/>
</dbReference>
<dbReference type="SUPFAM" id="SSF51905">
    <property type="entry name" value="FAD/NAD(P)-binding domain"/>
    <property type="match status" value="1"/>
</dbReference>
<feature type="domain" description="Amine oxidase" evidence="10">
    <location>
        <begin position="22"/>
        <end position="474"/>
    </location>
</feature>
<comment type="subcellular location">
    <subcellularLocation>
        <location evidence="2">Cytoplasm</location>
    </subcellularLocation>
</comment>
<dbReference type="SUPFAM" id="SSF52540">
    <property type="entry name" value="P-loop containing nucleoside triphosphate hydrolases"/>
    <property type="match status" value="1"/>
</dbReference>
<dbReference type="PANTHER" id="PTHR10742">
    <property type="entry name" value="FLAVIN MONOAMINE OXIDASE"/>
    <property type="match status" value="1"/>
</dbReference>
<dbReference type="InterPro" id="IPR002937">
    <property type="entry name" value="Amino_oxidase"/>
</dbReference>
<dbReference type="Pfam" id="PF01926">
    <property type="entry name" value="MMR_HSR1"/>
    <property type="match status" value="1"/>
</dbReference>
<dbReference type="PANTHER" id="PTHR10742:SF405">
    <property type="entry name" value="PEROXISOMAL N(1)-ACETYL-SPERMINE_SPERMIDINE OXIDASE"/>
    <property type="match status" value="1"/>
</dbReference>
<keyword evidence="5" id="KW-0285">Flavoprotein</keyword>
<evidence type="ECO:0000256" key="8">
    <source>
        <dbReference type="ARBA" id="ARBA00023002"/>
    </source>
</evidence>
<protein>
    <recommendedName>
        <fullName evidence="14">Amine oxidase domain-containing protein</fullName>
    </recommendedName>
</protein>
<organism evidence="12 13">
    <name type="scientific">Mugilogobius chulae</name>
    <name type="common">yellowstripe goby</name>
    <dbReference type="NCBI Taxonomy" id="88201"/>
    <lineage>
        <taxon>Eukaryota</taxon>
        <taxon>Metazoa</taxon>
        <taxon>Chordata</taxon>
        <taxon>Craniata</taxon>
        <taxon>Vertebrata</taxon>
        <taxon>Euteleostomi</taxon>
        <taxon>Actinopterygii</taxon>
        <taxon>Neopterygii</taxon>
        <taxon>Teleostei</taxon>
        <taxon>Neoteleostei</taxon>
        <taxon>Acanthomorphata</taxon>
        <taxon>Gobiaria</taxon>
        <taxon>Gobiiformes</taxon>
        <taxon>Gobioidei</taxon>
        <taxon>Gobiidae</taxon>
        <taxon>Gobionellinae</taxon>
        <taxon>Mugilogobius</taxon>
    </lineage>
</organism>
<gene>
    <name evidence="12" type="ORF">WMY93_007196</name>
</gene>
<evidence type="ECO:0000256" key="7">
    <source>
        <dbReference type="ARBA" id="ARBA00022827"/>
    </source>
</evidence>
<dbReference type="InterPro" id="IPR023179">
    <property type="entry name" value="GTP-bd_ortho_bundle_sf"/>
</dbReference>